<evidence type="ECO:0000256" key="4">
    <source>
        <dbReference type="ARBA" id="ARBA00023015"/>
    </source>
</evidence>
<dbReference type="GO" id="GO:0003700">
    <property type="term" value="F:DNA-binding transcription factor activity"/>
    <property type="evidence" value="ECO:0007669"/>
    <property type="project" value="UniProtKB-UniRule"/>
</dbReference>
<evidence type="ECO:0000256" key="2">
    <source>
        <dbReference type="ARBA" id="ARBA00022490"/>
    </source>
</evidence>
<evidence type="ECO:0000256" key="5">
    <source>
        <dbReference type="ARBA" id="ARBA00023125"/>
    </source>
</evidence>
<dbReference type="HAMAP" id="MF_01008">
    <property type="entry name" value="MraZ"/>
    <property type="match status" value="1"/>
</dbReference>
<keyword evidence="9" id="KW-0131">Cell cycle</keyword>
<evidence type="ECO:0000256" key="7">
    <source>
        <dbReference type="HAMAP-Rule" id="MF_01008"/>
    </source>
</evidence>
<evidence type="ECO:0000256" key="1">
    <source>
        <dbReference type="ARBA" id="ARBA00013860"/>
    </source>
</evidence>
<evidence type="ECO:0000256" key="3">
    <source>
        <dbReference type="ARBA" id="ARBA00022737"/>
    </source>
</evidence>
<dbReference type="InterPro" id="IPR003444">
    <property type="entry name" value="MraZ"/>
</dbReference>
<dbReference type="GO" id="GO:0005737">
    <property type="term" value="C:cytoplasm"/>
    <property type="evidence" value="ECO:0007669"/>
    <property type="project" value="UniProtKB-UniRule"/>
</dbReference>
<keyword evidence="2 7" id="KW-0963">Cytoplasm</keyword>
<dbReference type="STRING" id="1862672.BO225_04835"/>
<evidence type="ECO:0000313" key="9">
    <source>
        <dbReference type="EMBL" id="OLU46786.1"/>
    </source>
</evidence>
<dbReference type="GO" id="GO:0009295">
    <property type="term" value="C:nucleoid"/>
    <property type="evidence" value="ECO:0007669"/>
    <property type="project" value="UniProtKB-SubCell"/>
</dbReference>
<dbReference type="InterPro" id="IPR035642">
    <property type="entry name" value="MraZ_N"/>
</dbReference>
<dbReference type="RefSeq" id="WP_076341155.1">
    <property type="nucleotide sequence ID" value="NZ_CAJTMI010000059.1"/>
</dbReference>
<dbReference type="GO" id="GO:0000976">
    <property type="term" value="F:transcription cis-regulatory region binding"/>
    <property type="evidence" value="ECO:0007669"/>
    <property type="project" value="TreeGrafter"/>
</dbReference>
<dbReference type="Gene3D" id="3.40.1550.20">
    <property type="entry name" value="Transcriptional regulator MraZ domain"/>
    <property type="match status" value="1"/>
</dbReference>
<dbReference type="GO" id="GO:2000143">
    <property type="term" value="P:negative regulation of DNA-templated transcription initiation"/>
    <property type="evidence" value="ECO:0007669"/>
    <property type="project" value="TreeGrafter"/>
</dbReference>
<keyword evidence="3" id="KW-0677">Repeat</keyword>
<dbReference type="GeneID" id="78275275"/>
<organism evidence="9 10">
    <name type="scientific">Dubosiella newyorkensis</name>
    <dbReference type="NCBI Taxonomy" id="1862672"/>
    <lineage>
        <taxon>Bacteria</taxon>
        <taxon>Bacillati</taxon>
        <taxon>Bacillota</taxon>
        <taxon>Erysipelotrichia</taxon>
        <taxon>Erysipelotrichales</taxon>
        <taxon>Erysipelotrichaceae</taxon>
        <taxon>Dubosiella</taxon>
    </lineage>
</organism>
<dbReference type="InterPro" id="IPR007159">
    <property type="entry name" value="SpoVT-AbrB_dom"/>
</dbReference>
<dbReference type="FunFam" id="3.40.1550.20:FF:000002">
    <property type="entry name" value="Transcriptional regulator MraZ"/>
    <property type="match status" value="1"/>
</dbReference>
<evidence type="ECO:0000313" key="10">
    <source>
        <dbReference type="Proteomes" id="UP000186705"/>
    </source>
</evidence>
<dbReference type="Proteomes" id="UP000186705">
    <property type="component" value="Unassembled WGS sequence"/>
</dbReference>
<comment type="subunit">
    <text evidence="7">Forms oligomers.</text>
</comment>
<sequence length="144" mass="16558">MFMGEFAHNIDRKGRLIMPAKFRDELGERVVVNRGLDGCLYVYTMEQWEVVYAKLSTLPTTKKDARKYQRLMLSKASECELDGQGRILIPGNLVKLAGLEKECMIIGVANHIEVWAKDKWESMEEEEDGSFEEIAESLSDFMEM</sequence>
<comment type="subcellular location">
    <subcellularLocation>
        <location evidence="7">Cytoplasm</location>
        <location evidence="7">Nucleoid</location>
    </subcellularLocation>
</comment>
<dbReference type="InterPro" id="IPR020603">
    <property type="entry name" value="MraZ_dom"/>
</dbReference>
<dbReference type="CDD" id="cd16321">
    <property type="entry name" value="MraZ_C"/>
    <property type="match status" value="1"/>
</dbReference>
<dbReference type="SUPFAM" id="SSF89447">
    <property type="entry name" value="AbrB/MazE/MraZ-like"/>
    <property type="match status" value="1"/>
</dbReference>
<keyword evidence="5 7" id="KW-0238">DNA-binding</keyword>
<dbReference type="Pfam" id="PF02381">
    <property type="entry name" value="MraZ"/>
    <property type="match status" value="2"/>
</dbReference>
<dbReference type="PANTHER" id="PTHR34701">
    <property type="entry name" value="TRANSCRIPTIONAL REGULATOR MRAZ"/>
    <property type="match status" value="1"/>
</dbReference>
<gene>
    <name evidence="7" type="primary">mraZ</name>
    <name evidence="9" type="ORF">BO225_04835</name>
</gene>
<dbReference type="AlphaFoldDB" id="A0A1U7NN84"/>
<proteinExistence type="inferred from homology"/>
<protein>
    <recommendedName>
        <fullName evidence="1 7">Transcriptional regulator MraZ</fullName>
    </recommendedName>
</protein>
<dbReference type="CDD" id="cd16320">
    <property type="entry name" value="MraZ_N"/>
    <property type="match status" value="1"/>
</dbReference>
<dbReference type="PANTHER" id="PTHR34701:SF1">
    <property type="entry name" value="TRANSCRIPTIONAL REGULATOR MRAZ"/>
    <property type="match status" value="1"/>
</dbReference>
<dbReference type="NCBIfam" id="TIGR00242">
    <property type="entry name" value="division/cell wall cluster transcriptional repressor MraZ"/>
    <property type="match status" value="1"/>
</dbReference>
<evidence type="ECO:0000259" key="8">
    <source>
        <dbReference type="PROSITE" id="PS51740"/>
    </source>
</evidence>
<evidence type="ECO:0000256" key="6">
    <source>
        <dbReference type="ARBA" id="ARBA00023163"/>
    </source>
</evidence>
<comment type="caution">
    <text evidence="9">The sequence shown here is derived from an EMBL/GenBank/DDBJ whole genome shotgun (WGS) entry which is preliminary data.</text>
</comment>
<reference evidence="9 10" key="1">
    <citation type="submission" date="2016-11" db="EMBL/GenBank/DDBJ databases">
        <title>Description of two novel members of the family Erysipelotrichaceae: Ileibacterium lipovorans gen. nov., sp. nov. and Dubosiella newyorkensis, gen. nov., sp. nov.</title>
        <authorList>
            <person name="Cox L.M."/>
            <person name="Sohn J."/>
            <person name="Tyrrell K.L."/>
            <person name="Citron D.M."/>
            <person name="Lawson P.A."/>
            <person name="Patel N.B."/>
            <person name="Iizumi T."/>
            <person name="Perez-Perez G.I."/>
            <person name="Goldstein E.J."/>
            <person name="Blaser M.J."/>
        </authorList>
    </citation>
    <scope>NUCLEOTIDE SEQUENCE [LARGE SCALE GENOMIC DNA]</scope>
    <source>
        <strain evidence="9 10">NYU-BL-A4</strain>
    </source>
</reference>
<dbReference type="GO" id="GO:0051301">
    <property type="term" value="P:cell division"/>
    <property type="evidence" value="ECO:0007669"/>
    <property type="project" value="UniProtKB-KW"/>
</dbReference>
<dbReference type="PROSITE" id="PS51740">
    <property type="entry name" value="SPOVT_ABRB"/>
    <property type="match status" value="2"/>
</dbReference>
<dbReference type="InterPro" id="IPR035644">
    <property type="entry name" value="MraZ_C"/>
</dbReference>
<feature type="domain" description="SpoVT-AbrB" evidence="8">
    <location>
        <begin position="5"/>
        <end position="47"/>
    </location>
</feature>
<keyword evidence="6 7" id="KW-0804">Transcription</keyword>
<dbReference type="OrthoDB" id="9807753at2"/>
<keyword evidence="10" id="KW-1185">Reference proteome</keyword>
<dbReference type="InterPro" id="IPR038619">
    <property type="entry name" value="MraZ_sf"/>
</dbReference>
<feature type="domain" description="SpoVT-AbrB" evidence="8">
    <location>
        <begin position="76"/>
        <end position="119"/>
    </location>
</feature>
<dbReference type="InterPro" id="IPR037914">
    <property type="entry name" value="SpoVT-AbrB_sf"/>
</dbReference>
<keyword evidence="4 7" id="KW-0805">Transcription regulation</keyword>
<name>A0A1U7NN84_9FIRM</name>
<accession>A0A1U7NN84</accession>
<keyword evidence="9" id="KW-0132">Cell division</keyword>
<dbReference type="EMBL" id="MPKA01000059">
    <property type="protein sequence ID" value="OLU46786.1"/>
    <property type="molecule type" value="Genomic_DNA"/>
</dbReference>
<comment type="similarity">
    <text evidence="7">Belongs to the MraZ family.</text>
</comment>